<dbReference type="AlphaFoldDB" id="A0A2W5FEF8"/>
<dbReference type="Pfam" id="PF09825">
    <property type="entry name" value="BPL_N"/>
    <property type="match status" value="1"/>
</dbReference>
<name>A0A2W5FEF8_9BACT</name>
<evidence type="ECO:0000313" key="3">
    <source>
        <dbReference type="Proteomes" id="UP000249739"/>
    </source>
</evidence>
<proteinExistence type="predicted"/>
<evidence type="ECO:0000313" key="2">
    <source>
        <dbReference type="EMBL" id="PZP54421.1"/>
    </source>
</evidence>
<dbReference type="EMBL" id="QFOT01000141">
    <property type="protein sequence ID" value="PZP54421.1"/>
    <property type="molecule type" value="Genomic_DNA"/>
</dbReference>
<evidence type="ECO:0000259" key="1">
    <source>
        <dbReference type="Pfam" id="PF09825"/>
    </source>
</evidence>
<feature type="domain" description="Biotin-protein ligase N-terminal" evidence="1">
    <location>
        <begin position="13"/>
        <end position="264"/>
    </location>
</feature>
<organism evidence="2 3">
    <name type="scientific">Micavibrio aeruginosavorus</name>
    <dbReference type="NCBI Taxonomy" id="349221"/>
    <lineage>
        <taxon>Bacteria</taxon>
        <taxon>Pseudomonadati</taxon>
        <taxon>Bdellovibrionota</taxon>
        <taxon>Bdellovibrionia</taxon>
        <taxon>Bdellovibrionales</taxon>
        <taxon>Pseudobdellovibrionaceae</taxon>
        <taxon>Micavibrio</taxon>
    </lineage>
</organism>
<gene>
    <name evidence="2" type="ORF">DI586_10000</name>
</gene>
<accession>A0A2W5FEF8</accession>
<dbReference type="Proteomes" id="UP000249739">
    <property type="component" value="Unassembled WGS sequence"/>
</dbReference>
<sequence length="282" mass="31342">MKVLFLTGYDLAVHSLDWMLKDEYGPRNVSSINADDLGDTDLSDFNMLVFPGCVGEVSPYPKFMTPKAIQNVRNNIEHGLVLWTDCGGTYEVNADINFTNSDGILKERKGLGFIDGLARGPVEGPAIAPSKQDRFLDVIIKRVFHRAANNNTNTVDICYGNGPGIHLTEAEKNNPDVRIIAYYGDDETSPVAALSKKIGKGLILSFGVLVQIAPAHLQGDFPTSSKAYRHRRVLREHLTHADEQRKILLTDVFNIANTHMEQVKPQRNITQYSLDLRHANIA</sequence>
<protein>
    <recommendedName>
        <fullName evidence="1">Biotin-protein ligase N-terminal domain-containing protein</fullName>
    </recommendedName>
</protein>
<dbReference type="InterPro" id="IPR019197">
    <property type="entry name" value="Biotin-prot_ligase_N"/>
</dbReference>
<comment type="caution">
    <text evidence="2">The sequence shown here is derived from an EMBL/GenBank/DDBJ whole genome shotgun (WGS) entry which is preliminary data.</text>
</comment>
<reference evidence="2 3" key="1">
    <citation type="submission" date="2017-08" db="EMBL/GenBank/DDBJ databases">
        <title>Infants hospitalized years apart are colonized by the same room-sourced microbial strains.</title>
        <authorList>
            <person name="Brooks B."/>
            <person name="Olm M.R."/>
            <person name="Firek B.A."/>
            <person name="Baker R."/>
            <person name="Thomas B.C."/>
            <person name="Morowitz M.J."/>
            <person name="Banfield J.F."/>
        </authorList>
    </citation>
    <scope>NUCLEOTIDE SEQUENCE [LARGE SCALE GENOMIC DNA]</scope>
    <source>
        <strain evidence="2">S2_006_000_R2_64</strain>
    </source>
</reference>